<dbReference type="Pfam" id="PF08234">
    <property type="entry name" value="Spindle_Spc25"/>
    <property type="match status" value="1"/>
</dbReference>
<evidence type="ECO:0000313" key="14">
    <source>
        <dbReference type="EMBL" id="OUS42787.1"/>
    </source>
</evidence>
<comment type="subcellular location">
    <subcellularLocation>
        <location evidence="1">Chromosome</location>
        <location evidence="1">Centromere</location>
    </subcellularLocation>
    <subcellularLocation>
        <location evidence="9">Nucleus</location>
    </subcellularLocation>
    <subcellularLocation>
        <location evidence="9">Chromosome</location>
        <location evidence="9">Centromere</location>
        <location evidence="9">Kinetochore</location>
    </subcellularLocation>
</comment>
<name>A0A090LXI4_OSTTA</name>
<dbReference type="PANTHER" id="PTHR14281:SF0">
    <property type="entry name" value="KINETOCHORE PROTEIN SPC25"/>
    <property type="match status" value="1"/>
</dbReference>
<accession>A0A454XU85</accession>
<evidence type="ECO:0000256" key="8">
    <source>
        <dbReference type="ARBA" id="ARBA00023328"/>
    </source>
</evidence>
<dbReference type="InterPro" id="IPR045143">
    <property type="entry name" value="Spc25"/>
</dbReference>
<protein>
    <recommendedName>
        <fullName evidence="9">Kinetochore protein SPC25</fullName>
    </recommendedName>
</protein>
<evidence type="ECO:0000256" key="2">
    <source>
        <dbReference type="ARBA" id="ARBA00006379"/>
    </source>
</evidence>
<evidence type="ECO:0000256" key="11">
    <source>
        <dbReference type="SAM" id="MobiDB-lite"/>
    </source>
</evidence>
<evidence type="ECO:0000256" key="10">
    <source>
        <dbReference type="SAM" id="Coils"/>
    </source>
</evidence>
<evidence type="ECO:0000259" key="12">
    <source>
        <dbReference type="Pfam" id="PF08234"/>
    </source>
</evidence>
<keyword evidence="7 9" id="KW-0131">Cell cycle</keyword>
<dbReference type="AlphaFoldDB" id="A0A090LXI4"/>
<gene>
    <name evidence="14" type="ORF">BE221DRAFT_187519</name>
    <name evidence="13" type="ORF">OT_ostta01g01880</name>
</gene>
<feature type="domain" description="Chromosome segregation protein Spc25 C-terminal" evidence="12">
    <location>
        <begin position="162"/>
        <end position="230"/>
    </location>
</feature>
<organism evidence="13 15">
    <name type="scientific">Ostreococcus tauri</name>
    <name type="common">Marine green alga</name>
    <dbReference type="NCBI Taxonomy" id="70448"/>
    <lineage>
        <taxon>Eukaryota</taxon>
        <taxon>Viridiplantae</taxon>
        <taxon>Chlorophyta</taxon>
        <taxon>Mamiellophyceae</taxon>
        <taxon>Mamiellales</taxon>
        <taxon>Bathycoccaceae</taxon>
        <taxon>Ostreococcus</taxon>
    </lineage>
</organism>
<dbReference type="GO" id="GO:0031262">
    <property type="term" value="C:Ndc80 complex"/>
    <property type="evidence" value="ECO:0007669"/>
    <property type="project" value="InterPro"/>
</dbReference>
<keyword evidence="4 9" id="KW-0132">Cell division</keyword>
<evidence type="ECO:0000256" key="5">
    <source>
        <dbReference type="ARBA" id="ARBA00022776"/>
    </source>
</evidence>
<keyword evidence="8 9" id="KW-0137">Centromere</keyword>
<evidence type="ECO:0000313" key="13">
    <source>
        <dbReference type="EMBL" id="CEF96600.1"/>
    </source>
</evidence>
<dbReference type="Gene3D" id="3.30.457.50">
    <property type="entry name" value="Chromosome segregation protein Spc25"/>
    <property type="match status" value="1"/>
</dbReference>
<dbReference type="GO" id="GO:0005634">
    <property type="term" value="C:nucleus"/>
    <property type="evidence" value="ECO:0007669"/>
    <property type="project" value="UniProtKB-SubCell"/>
</dbReference>
<proteinExistence type="inferred from homology"/>
<evidence type="ECO:0000313" key="15">
    <source>
        <dbReference type="Proteomes" id="UP000009170"/>
    </source>
</evidence>
<dbReference type="InParanoid" id="A0A090LXI4"/>
<dbReference type="CDD" id="cd23784">
    <property type="entry name" value="RWD_Spc25"/>
    <property type="match status" value="1"/>
</dbReference>
<reference evidence="13" key="2">
    <citation type="journal article" date="2014" name="BMC Genomics">
        <title>An improved genome of the model marine alga Ostreococcus tauri unfolds by assessing Illumina de novo assemblies.</title>
        <authorList>
            <person name="Blanc-Mathieu R."/>
            <person name="Verhelst B."/>
            <person name="Derelle E."/>
            <person name="Rombauts S."/>
            <person name="Bouget F.Y."/>
            <person name="Carre I."/>
            <person name="Chateau A."/>
            <person name="Eyre-Walker A."/>
            <person name="Grimsley N."/>
            <person name="Moreau H."/>
            <person name="Piegu B."/>
            <person name="Rivals E."/>
            <person name="Schackwitz W."/>
            <person name="Van de Peer Y."/>
            <person name="Piganeau G."/>
        </authorList>
    </citation>
    <scope>NUCLEOTIDE SEQUENCE</scope>
    <source>
        <strain evidence="13">RCC4221</strain>
    </source>
</reference>
<feature type="region of interest" description="Disordered" evidence="11">
    <location>
        <begin position="241"/>
        <end position="261"/>
    </location>
</feature>
<dbReference type="EMBL" id="KZ155838">
    <property type="protein sequence ID" value="OUS42787.1"/>
    <property type="molecule type" value="Genomic_DNA"/>
</dbReference>
<evidence type="ECO:0000256" key="1">
    <source>
        <dbReference type="ARBA" id="ARBA00004584"/>
    </source>
</evidence>
<keyword evidence="6 10" id="KW-0175">Coiled coil</keyword>
<dbReference type="FunFam" id="3.30.457.50:FF:000001">
    <property type="entry name" value="Probable kinetochore protein spc25"/>
    <property type="match status" value="1"/>
</dbReference>
<reference evidence="13 15" key="1">
    <citation type="journal article" date="2006" name="Proc. Natl. Acad. Sci. U.S.A.">
        <title>Genome analysis of the smallest free-living eukaryote Ostreococcus tauri unveils many unique features.</title>
        <authorList>
            <person name="Derelle E."/>
            <person name="Ferraz C."/>
            <person name="Rombauts S."/>
            <person name="Rouze P."/>
            <person name="Worden A.Z."/>
            <person name="Robbens S."/>
            <person name="Partensky F."/>
            <person name="Degroeve S."/>
            <person name="Echeynie S."/>
            <person name="Cooke R."/>
            <person name="Saeys Y."/>
            <person name="Wuyts J."/>
            <person name="Jabbari K."/>
            <person name="Bowler C."/>
            <person name="Panaud O."/>
            <person name="Piegu B."/>
            <person name="Ball S.G."/>
            <person name="Ral J.-P."/>
            <person name="Bouget F.-Y."/>
            <person name="Piganeau G."/>
            <person name="De Baets B."/>
            <person name="Picard A."/>
            <person name="Delseny M."/>
            <person name="Demaille J."/>
            <person name="Van de Peer Y."/>
            <person name="Moreau H."/>
        </authorList>
    </citation>
    <scope>NUCLEOTIDE SEQUENCE [LARGE SCALE GENOMIC DNA]</scope>
    <source>
        <strain evidence="13 15">OTTH0595</strain>
    </source>
</reference>
<accession>A0A090LXI4</accession>
<keyword evidence="3 9" id="KW-0158">Chromosome</keyword>
<keyword evidence="15" id="KW-1185">Reference proteome</keyword>
<keyword evidence="9" id="KW-0539">Nucleus</keyword>
<evidence type="ECO:0000256" key="9">
    <source>
        <dbReference type="RuleBase" id="RU367150"/>
    </source>
</evidence>
<comment type="function">
    <text evidence="9">Acts as a component of the essential kinetochore-associated NDC80 complex, which is required for chromosome segregation and spindle checkpoint activity.</text>
</comment>
<evidence type="ECO:0000256" key="7">
    <source>
        <dbReference type="ARBA" id="ARBA00023306"/>
    </source>
</evidence>
<keyword evidence="5 9" id="KW-0498">Mitosis</keyword>
<accession>A0A1Y5I247</accession>
<dbReference type="EMBL" id="CAID01000001">
    <property type="protein sequence ID" value="CEF96600.1"/>
    <property type="molecule type" value="Genomic_DNA"/>
</dbReference>
<comment type="subunit">
    <text evidence="9">Component of the NDC80 complex.</text>
</comment>
<feature type="coiled-coil region" evidence="10">
    <location>
        <begin position="11"/>
        <end position="130"/>
    </location>
</feature>
<dbReference type="GO" id="GO:0051301">
    <property type="term" value="P:cell division"/>
    <property type="evidence" value="ECO:0007669"/>
    <property type="project" value="UniProtKB-UniRule"/>
</dbReference>
<reference evidence="14" key="3">
    <citation type="submission" date="2017-04" db="EMBL/GenBank/DDBJ databases">
        <title>Population genomics of picophytoplankton unveils novel chromosome hypervariability.</title>
        <authorList>
            <consortium name="DOE Joint Genome Institute"/>
            <person name="Blanc-Mathieu R."/>
            <person name="Krasovec M."/>
            <person name="Hebrard M."/>
            <person name="Yau S."/>
            <person name="Desgranges E."/>
            <person name="Martin J."/>
            <person name="Schackwitz W."/>
            <person name="Kuo A."/>
            <person name="Salin G."/>
            <person name="Donnadieu C."/>
            <person name="Desdevises Y."/>
            <person name="Sanchez-Ferandin S."/>
            <person name="Moreau H."/>
            <person name="Rivals E."/>
            <person name="Grigoriev I.V."/>
            <person name="Grimsley N."/>
            <person name="Eyre-Walker A."/>
            <person name="Piganeau G."/>
        </authorList>
    </citation>
    <scope>NUCLEOTIDE SEQUENCE [LARGE SCALE GENOMIC DNA]</scope>
    <source>
        <strain evidence="14">RCC 1115</strain>
    </source>
</reference>
<dbReference type="Proteomes" id="UP000009170">
    <property type="component" value="Unassembled WGS sequence"/>
</dbReference>
<keyword evidence="9" id="KW-0995">Kinetochore</keyword>
<evidence type="ECO:0000256" key="4">
    <source>
        <dbReference type="ARBA" id="ARBA00022618"/>
    </source>
</evidence>
<comment type="similarity">
    <text evidence="2 9">Belongs to the SPC25 family.</text>
</comment>
<sequence>MRAASRSHRAITRADIDVDDLERELTEFRDVVDGWRREQLARERRIDDARSHRRRLLERERDGLLRREQELIAKQSEHAAEATRIELEMEQSREEAERARELAEGLPERLAREREALRNERSTLEREEGKVVGTSAMAKLDALREAREMYAERLGLWFEYGQGERLRLRFKYVDARAPEKEFVLAVRLRGSAYEVVECEPAIETIESLARECNRSNDFGKFVRDVRRAFVALANGTIAMDDADPGSPTMVETRRSTRSSRR</sequence>
<dbReference type="Proteomes" id="UP000195557">
    <property type="component" value="Unassembled WGS sequence"/>
</dbReference>
<dbReference type="PANTHER" id="PTHR14281">
    <property type="entry name" value="KINETOCHORE PROTEIN SPC25-RELATED"/>
    <property type="match status" value="1"/>
</dbReference>
<dbReference type="STRING" id="70448.A0A090LXI4"/>
<dbReference type="OrthoDB" id="6353017at2759"/>
<evidence type="ECO:0000256" key="6">
    <source>
        <dbReference type="ARBA" id="ARBA00023054"/>
    </source>
</evidence>
<dbReference type="GO" id="GO:0007059">
    <property type="term" value="P:chromosome segregation"/>
    <property type="evidence" value="ECO:0007669"/>
    <property type="project" value="InterPro"/>
</dbReference>
<evidence type="ECO:0000256" key="3">
    <source>
        <dbReference type="ARBA" id="ARBA00022454"/>
    </source>
</evidence>
<dbReference type="InterPro" id="IPR013255">
    <property type="entry name" value="Spc25_C"/>
</dbReference>